<keyword evidence="8 9" id="KW-0472">Membrane</keyword>
<feature type="transmembrane region" description="Helical" evidence="9">
    <location>
        <begin position="42"/>
        <end position="60"/>
    </location>
</feature>
<dbReference type="GO" id="GO:0015293">
    <property type="term" value="F:symporter activity"/>
    <property type="evidence" value="ECO:0007669"/>
    <property type="project" value="UniProtKB-KW"/>
</dbReference>
<evidence type="ECO:0000256" key="4">
    <source>
        <dbReference type="ARBA" id="ARBA00022519"/>
    </source>
</evidence>
<feature type="transmembrane region" description="Helical" evidence="9">
    <location>
        <begin position="371"/>
        <end position="391"/>
    </location>
</feature>
<dbReference type="InterPro" id="IPR001991">
    <property type="entry name" value="Na-dicarboxylate_symporter"/>
</dbReference>
<dbReference type="GO" id="GO:0006835">
    <property type="term" value="P:dicarboxylic acid transport"/>
    <property type="evidence" value="ECO:0007669"/>
    <property type="project" value="TreeGrafter"/>
</dbReference>
<keyword evidence="11" id="KW-1185">Reference proteome</keyword>
<reference evidence="10 11" key="1">
    <citation type="submission" date="2020-06" db="EMBL/GenBank/DDBJ databases">
        <title>Pseudomonas eucalypticola sp. nov., an endophyte of Eucalyptus dunnii leaves with biocontrol ability of eucalyptus leaf blight.</title>
        <authorList>
            <person name="Liu Y."/>
            <person name="Song Z."/>
            <person name="Zeng H."/>
            <person name="Lu M."/>
            <person name="Wang X."/>
            <person name="Lian X."/>
            <person name="Zhang Q."/>
        </authorList>
    </citation>
    <scope>NUCLEOTIDE SEQUENCE [LARGE SCALE GENOMIC DNA]</scope>
    <source>
        <strain evidence="10 11">NP-1</strain>
    </source>
</reference>
<dbReference type="GO" id="GO:0005886">
    <property type="term" value="C:plasma membrane"/>
    <property type="evidence" value="ECO:0007669"/>
    <property type="project" value="UniProtKB-SubCell"/>
</dbReference>
<evidence type="ECO:0000256" key="3">
    <source>
        <dbReference type="ARBA" id="ARBA00022475"/>
    </source>
</evidence>
<dbReference type="Gene3D" id="1.10.3860.10">
    <property type="entry name" value="Sodium:dicarboxylate symporter"/>
    <property type="match status" value="1"/>
</dbReference>
<evidence type="ECO:0000256" key="1">
    <source>
        <dbReference type="ARBA" id="ARBA00004651"/>
    </source>
</evidence>
<dbReference type="PRINTS" id="PR00173">
    <property type="entry name" value="EDTRNSPORT"/>
</dbReference>
<dbReference type="PROSITE" id="PS00713">
    <property type="entry name" value="NA_DICARBOXYL_SYMP_1"/>
    <property type="match status" value="1"/>
</dbReference>
<evidence type="ECO:0000256" key="7">
    <source>
        <dbReference type="ARBA" id="ARBA00022989"/>
    </source>
</evidence>
<sequence length="409" mass="42855">MIGLALGIMTGALLKHFPEQQHWIVEQILRPAGDAFIKLMKMIIVPLVFTCMVVGIAGTGGRSLGRMGARSLVYFFLVTGVAIVFGLVLGNVMQPGAGADLALPAPATVSTAPTHAGSQGMGQVLLGIIPDNIVSAMAETKLLSVLFFAILFGAALASLKDEQKAPLLRVFQTVADTMFKLTAMVMRYSPIGIFGLIAVTVSSFGMASLLPLAKLIAITYLAVIVFALVVLGSIARAVGVNLFHLIATIKDELILAFSSASSATVMPQLMTKMHAYGAPRPITSLVIPLGYSFNLDGASLFAGLGTLFIAQVYNIDLSLADQAMLVLIMVLTSKGAAGVPGFMFVILTATLTTAGLPVEGVALIAGVYRLMDMPITALNVLGNALAPLVIAKWEGTLRRERATPHGMAS</sequence>
<dbReference type="Proteomes" id="UP000509568">
    <property type="component" value="Chromosome"/>
</dbReference>
<dbReference type="SUPFAM" id="SSF118215">
    <property type="entry name" value="Proton glutamate symport protein"/>
    <property type="match status" value="1"/>
</dbReference>
<evidence type="ECO:0000313" key="11">
    <source>
        <dbReference type="Proteomes" id="UP000509568"/>
    </source>
</evidence>
<feature type="transmembrane region" description="Helical" evidence="9">
    <location>
        <begin position="216"/>
        <end position="246"/>
    </location>
</feature>
<evidence type="ECO:0000256" key="9">
    <source>
        <dbReference type="SAM" id="Phobius"/>
    </source>
</evidence>
<dbReference type="PANTHER" id="PTHR42865">
    <property type="entry name" value="PROTON/GLUTAMATE-ASPARTATE SYMPORTER"/>
    <property type="match status" value="1"/>
</dbReference>
<gene>
    <name evidence="10" type="ORF">HWQ56_17790</name>
</gene>
<evidence type="ECO:0000256" key="2">
    <source>
        <dbReference type="ARBA" id="ARBA00022448"/>
    </source>
</evidence>
<comment type="subcellular location">
    <subcellularLocation>
        <location evidence="1">Cell membrane</location>
        <topology evidence="1">Multi-pass membrane protein</topology>
    </subcellularLocation>
</comment>
<accession>A0A7D5DC22</accession>
<feature type="transmembrane region" description="Helical" evidence="9">
    <location>
        <begin position="291"/>
        <end position="313"/>
    </location>
</feature>
<dbReference type="InterPro" id="IPR036458">
    <property type="entry name" value="Na:dicarbo_symporter_sf"/>
</dbReference>
<name>A0A7D5DC22_9PSED</name>
<feature type="transmembrane region" description="Helical" evidence="9">
    <location>
        <begin position="72"/>
        <end position="93"/>
    </location>
</feature>
<protein>
    <submittedName>
        <fullName evidence="10">Cation:dicarboxylase symporter family transporter</fullName>
    </submittedName>
</protein>
<feature type="transmembrane region" description="Helical" evidence="9">
    <location>
        <begin position="325"/>
        <end position="351"/>
    </location>
</feature>
<dbReference type="FunFam" id="1.10.3860.10:FF:000001">
    <property type="entry name" value="C4-dicarboxylate transport protein"/>
    <property type="match status" value="1"/>
</dbReference>
<dbReference type="PANTHER" id="PTHR42865:SF7">
    <property type="entry name" value="PROTON_GLUTAMATE-ASPARTATE SYMPORTER"/>
    <property type="match status" value="1"/>
</dbReference>
<evidence type="ECO:0000256" key="6">
    <source>
        <dbReference type="ARBA" id="ARBA00022847"/>
    </source>
</evidence>
<feature type="transmembrane region" description="Helical" evidence="9">
    <location>
        <begin position="142"/>
        <end position="159"/>
    </location>
</feature>
<keyword evidence="4" id="KW-0997">Cell inner membrane</keyword>
<evidence type="ECO:0000256" key="8">
    <source>
        <dbReference type="ARBA" id="ARBA00023136"/>
    </source>
</evidence>
<dbReference type="Pfam" id="PF00375">
    <property type="entry name" value="SDF"/>
    <property type="match status" value="1"/>
</dbReference>
<organism evidence="10 11">
    <name type="scientific">Pseudomonas eucalypticola</name>
    <dbReference type="NCBI Taxonomy" id="2599595"/>
    <lineage>
        <taxon>Bacteria</taxon>
        <taxon>Pseudomonadati</taxon>
        <taxon>Pseudomonadota</taxon>
        <taxon>Gammaproteobacteria</taxon>
        <taxon>Pseudomonadales</taxon>
        <taxon>Pseudomonadaceae</taxon>
        <taxon>Pseudomonas</taxon>
    </lineage>
</organism>
<evidence type="ECO:0000313" key="10">
    <source>
        <dbReference type="EMBL" id="QKZ07718.1"/>
    </source>
</evidence>
<dbReference type="AlphaFoldDB" id="A0A7D5DC22"/>
<keyword evidence="2" id="KW-0813">Transport</keyword>
<proteinExistence type="predicted"/>
<dbReference type="InterPro" id="IPR018107">
    <property type="entry name" value="Na-dicarboxylate_symporter_CS"/>
</dbReference>
<keyword evidence="5 9" id="KW-0812">Transmembrane</keyword>
<feature type="transmembrane region" description="Helical" evidence="9">
    <location>
        <begin position="253"/>
        <end position="271"/>
    </location>
</feature>
<keyword evidence="7 9" id="KW-1133">Transmembrane helix</keyword>
<dbReference type="PROSITE" id="PS00714">
    <property type="entry name" value="NA_DICARBOXYL_SYMP_2"/>
    <property type="match status" value="1"/>
</dbReference>
<keyword evidence="3" id="KW-1003">Cell membrane</keyword>
<keyword evidence="6" id="KW-0769">Symport</keyword>
<evidence type="ECO:0000256" key="5">
    <source>
        <dbReference type="ARBA" id="ARBA00022692"/>
    </source>
</evidence>
<feature type="transmembrane region" description="Helical" evidence="9">
    <location>
        <begin position="188"/>
        <end position="210"/>
    </location>
</feature>
<dbReference type="KEGG" id="pez:HWQ56_17790"/>
<dbReference type="EMBL" id="CP056030">
    <property type="protein sequence ID" value="QKZ07718.1"/>
    <property type="molecule type" value="Genomic_DNA"/>
</dbReference>